<accession>A0A8D8Y6F2</accession>
<dbReference type="EMBL" id="HBUF01359563">
    <property type="protein sequence ID" value="CAG6719900.1"/>
    <property type="molecule type" value="Transcribed_RNA"/>
</dbReference>
<organism evidence="1">
    <name type="scientific">Cacopsylla melanoneura</name>
    <dbReference type="NCBI Taxonomy" id="428564"/>
    <lineage>
        <taxon>Eukaryota</taxon>
        <taxon>Metazoa</taxon>
        <taxon>Ecdysozoa</taxon>
        <taxon>Arthropoda</taxon>
        <taxon>Hexapoda</taxon>
        <taxon>Insecta</taxon>
        <taxon>Pterygota</taxon>
        <taxon>Neoptera</taxon>
        <taxon>Paraneoptera</taxon>
        <taxon>Hemiptera</taxon>
        <taxon>Sternorrhyncha</taxon>
        <taxon>Psylloidea</taxon>
        <taxon>Psyllidae</taxon>
        <taxon>Psyllinae</taxon>
        <taxon>Cacopsylla</taxon>
    </lineage>
</organism>
<protein>
    <submittedName>
        <fullName evidence="1">Uncharacterized protein</fullName>
    </submittedName>
</protein>
<dbReference type="EMBL" id="HBUF01359562">
    <property type="protein sequence ID" value="CAG6719898.1"/>
    <property type="molecule type" value="Transcribed_RNA"/>
</dbReference>
<proteinExistence type="predicted"/>
<dbReference type="AlphaFoldDB" id="A0A8D8Y6F2"/>
<reference evidence="1" key="1">
    <citation type="submission" date="2021-05" db="EMBL/GenBank/DDBJ databases">
        <authorList>
            <person name="Alioto T."/>
            <person name="Alioto T."/>
            <person name="Gomez Garrido J."/>
        </authorList>
    </citation>
    <scope>NUCLEOTIDE SEQUENCE</scope>
</reference>
<name>A0A8D8Y6F2_9HEMI</name>
<sequence>MEIVSHFIFLTYWKKLPTIRRNLHVKSYLHVKSFSAFLTSWAATEVGYIYDQTLFHVIPNYAVLPFCPVFTLSLSPCGILGCEKLALWCTSGEKIVYPFYGRLNYLCGIEVSV</sequence>
<evidence type="ECO:0000313" key="1">
    <source>
        <dbReference type="EMBL" id="CAG6719900.1"/>
    </source>
</evidence>